<dbReference type="RefSeq" id="WP_142871253.1">
    <property type="nucleotide sequence ID" value="NZ_CP045503.2"/>
</dbReference>
<dbReference type="EC" id="5.6.2.4" evidence="10"/>
<dbReference type="InterPro" id="IPR002464">
    <property type="entry name" value="DNA/RNA_helicase_DEAH_CS"/>
</dbReference>
<keyword evidence="7" id="KW-0238">DNA-binding</keyword>
<keyword evidence="4 15" id="KW-0378">Hydrolase</keyword>
<evidence type="ECO:0000256" key="6">
    <source>
        <dbReference type="ARBA" id="ARBA00022840"/>
    </source>
</evidence>
<comment type="catalytic activity">
    <reaction evidence="9">
        <text>Couples ATP hydrolysis with the unwinding of duplex DNA by translocating in the 3'-5' direction.</text>
        <dbReference type="EC" id="5.6.2.4"/>
    </reaction>
</comment>
<dbReference type="SUPFAM" id="SSF52540">
    <property type="entry name" value="P-loop containing nucleoside triphosphate hydrolases"/>
    <property type="match status" value="1"/>
</dbReference>
<dbReference type="PANTHER" id="PTHR13710:SF105">
    <property type="entry name" value="ATP-DEPENDENT DNA HELICASE Q1"/>
    <property type="match status" value="1"/>
</dbReference>
<evidence type="ECO:0000259" key="13">
    <source>
        <dbReference type="PROSITE" id="PS51192"/>
    </source>
</evidence>
<accession>A0ABX6V6D1</accession>
<evidence type="ECO:0000256" key="11">
    <source>
        <dbReference type="ARBA" id="ARBA00044535"/>
    </source>
</evidence>
<dbReference type="Pfam" id="PF00270">
    <property type="entry name" value="DEAD"/>
    <property type="match status" value="1"/>
</dbReference>
<dbReference type="Gene3D" id="3.40.50.300">
    <property type="entry name" value="P-loop containing nucleotide triphosphate hydrolases"/>
    <property type="match status" value="2"/>
</dbReference>
<sequence length="657" mass="73993">MSTTSHLQADTILKSHFGFEHFRPGQREVIEHVLSGCSAAAIFPTGSGKSMCYQLPAIALPHLTLVVSPLLALIQDQLAFLTQKGINAASIDSMQSREQANEVMNGIRKGQIKVLMISVERLNNERFRQFISEIPISLLVIDEAHCISEWGHNFRPDYLKLPRYQQELNIPQTLLLTATATPKVIEDMGAKFGIEPANITLTGFYRENLHLAVEGVASKDKIDRLTHWLQNKSGQSGIIYVTLQQTAEEVAGLLRARNIPASAYHAGMASEVRTKIQHDFMSGQQQIIVATIAFGMGIDKSDIRFVVHYDLPKSIENYAQEIGRAGRDGANANCLVLANGDNLSTLENFIYGDTPESSAITVVLEEILKCSRNLSHNTSGRQEWEVVLNSLSSQSNIRPLSLKTLLVYLELLNVIKPTYSYFAEYKFKLLKHEIDVLGFFKEERRDFVQAILDSSDKAKIWSTINFDKMDQLYASDRQRVLKAINYLDEKGMIELQSKQMTQVYEILDGNFDLATMQSALFERFSHKEQSEINRINHLVSFFTSNSCLSQQLAHYFADANMMTHCGTCSVCLGAQAVLPPQPYLQPLAELDFDAMTIDATTKLAKANSAVLLARFLCGLTTPIFTKLKMRNIRGFSRLERYRFEDVKQWVVLNQSQR</sequence>
<dbReference type="PROSITE" id="PS51194">
    <property type="entry name" value="HELICASE_CTER"/>
    <property type="match status" value="1"/>
</dbReference>
<evidence type="ECO:0000256" key="1">
    <source>
        <dbReference type="ARBA" id="ARBA00005446"/>
    </source>
</evidence>
<dbReference type="PROSITE" id="PS51192">
    <property type="entry name" value="HELICASE_ATP_BIND_1"/>
    <property type="match status" value="1"/>
</dbReference>
<dbReference type="InterPro" id="IPR014001">
    <property type="entry name" value="Helicase_ATP-bd"/>
</dbReference>
<evidence type="ECO:0000256" key="10">
    <source>
        <dbReference type="ARBA" id="ARBA00034808"/>
    </source>
</evidence>
<feature type="domain" description="Helicase ATP-binding" evidence="13">
    <location>
        <begin position="30"/>
        <end position="198"/>
    </location>
</feature>
<dbReference type="SMART" id="SM00490">
    <property type="entry name" value="HELICc"/>
    <property type="match status" value="1"/>
</dbReference>
<dbReference type="Proteomes" id="UP000316416">
    <property type="component" value="Chromosome"/>
</dbReference>
<dbReference type="InterPro" id="IPR011545">
    <property type="entry name" value="DEAD/DEAH_box_helicase_dom"/>
</dbReference>
<dbReference type="PROSITE" id="PS00690">
    <property type="entry name" value="DEAH_ATP_HELICASE"/>
    <property type="match status" value="1"/>
</dbReference>
<protein>
    <recommendedName>
        <fullName evidence="11">ATP-dependent DNA helicase RecQ</fullName>
        <ecNumber evidence="10">5.6.2.4</ecNumber>
    </recommendedName>
    <alternativeName>
        <fullName evidence="12">DNA 3'-5' helicase RecQ</fullName>
    </alternativeName>
</protein>
<evidence type="ECO:0000256" key="4">
    <source>
        <dbReference type="ARBA" id="ARBA00022801"/>
    </source>
</evidence>
<proteinExistence type="inferred from homology"/>
<dbReference type="Pfam" id="PF00271">
    <property type="entry name" value="Helicase_C"/>
    <property type="match status" value="1"/>
</dbReference>
<evidence type="ECO:0000313" key="16">
    <source>
        <dbReference type="Proteomes" id="UP000316416"/>
    </source>
</evidence>
<dbReference type="GO" id="GO:0016787">
    <property type="term" value="F:hydrolase activity"/>
    <property type="evidence" value="ECO:0007669"/>
    <property type="project" value="UniProtKB-KW"/>
</dbReference>
<feature type="domain" description="Helicase C-terminal" evidence="14">
    <location>
        <begin position="221"/>
        <end position="375"/>
    </location>
</feature>
<organism evidence="15 16">
    <name type="scientific">Shewanella eurypsychrophilus</name>
    <dbReference type="NCBI Taxonomy" id="2593656"/>
    <lineage>
        <taxon>Bacteria</taxon>
        <taxon>Pseudomonadati</taxon>
        <taxon>Pseudomonadota</taxon>
        <taxon>Gammaproteobacteria</taxon>
        <taxon>Alteromonadales</taxon>
        <taxon>Shewanellaceae</taxon>
        <taxon>Shewanella</taxon>
    </lineage>
</organism>
<dbReference type="GO" id="GO:0003678">
    <property type="term" value="F:DNA helicase activity"/>
    <property type="evidence" value="ECO:0007669"/>
    <property type="project" value="UniProtKB-EC"/>
</dbReference>
<evidence type="ECO:0000256" key="9">
    <source>
        <dbReference type="ARBA" id="ARBA00034617"/>
    </source>
</evidence>
<keyword evidence="6" id="KW-0067">ATP-binding</keyword>
<evidence type="ECO:0000256" key="5">
    <source>
        <dbReference type="ARBA" id="ARBA00022806"/>
    </source>
</evidence>
<dbReference type="CDD" id="cd18794">
    <property type="entry name" value="SF2_C_RecQ"/>
    <property type="match status" value="1"/>
</dbReference>
<dbReference type="InterPro" id="IPR027417">
    <property type="entry name" value="P-loop_NTPase"/>
</dbReference>
<gene>
    <name evidence="15" type="ORF">FM038_012630</name>
</gene>
<name>A0ABX6V6D1_9GAMM</name>
<evidence type="ECO:0000256" key="2">
    <source>
        <dbReference type="ARBA" id="ARBA00022723"/>
    </source>
</evidence>
<evidence type="ECO:0000256" key="7">
    <source>
        <dbReference type="ARBA" id="ARBA00023125"/>
    </source>
</evidence>
<evidence type="ECO:0000259" key="14">
    <source>
        <dbReference type="PROSITE" id="PS51194"/>
    </source>
</evidence>
<evidence type="ECO:0000256" key="8">
    <source>
        <dbReference type="ARBA" id="ARBA00023235"/>
    </source>
</evidence>
<reference evidence="15" key="1">
    <citation type="submission" date="2021-07" db="EMBL/GenBank/DDBJ databases">
        <title>Shewanella sp. YLB-07 whole genome sequence.</title>
        <authorList>
            <person name="Yu L."/>
        </authorList>
    </citation>
    <scope>NUCLEOTIDE SEQUENCE</scope>
    <source>
        <strain evidence="15">YLB-08</strain>
    </source>
</reference>
<dbReference type="InterPro" id="IPR032284">
    <property type="entry name" value="RecQ_Zn-bd"/>
</dbReference>
<dbReference type="InterPro" id="IPR036388">
    <property type="entry name" value="WH-like_DNA-bd_sf"/>
</dbReference>
<dbReference type="EMBL" id="CP045503">
    <property type="protein sequence ID" value="QPG58191.1"/>
    <property type="molecule type" value="Genomic_DNA"/>
</dbReference>
<dbReference type="InterPro" id="IPR004589">
    <property type="entry name" value="DNA_helicase_ATP-dep_RecQ"/>
</dbReference>
<dbReference type="SMART" id="SM00487">
    <property type="entry name" value="DEXDc"/>
    <property type="match status" value="1"/>
</dbReference>
<comment type="similarity">
    <text evidence="1">Belongs to the helicase family. RecQ subfamily.</text>
</comment>
<dbReference type="PANTHER" id="PTHR13710">
    <property type="entry name" value="DNA HELICASE RECQ FAMILY MEMBER"/>
    <property type="match status" value="1"/>
</dbReference>
<keyword evidence="2" id="KW-0479">Metal-binding</keyword>
<dbReference type="Gene3D" id="1.10.10.10">
    <property type="entry name" value="Winged helix-like DNA-binding domain superfamily/Winged helix DNA-binding domain"/>
    <property type="match status" value="1"/>
</dbReference>
<evidence type="ECO:0000256" key="3">
    <source>
        <dbReference type="ARBA" id="ARBA00022741"/>
    </source>
</evidence>
<keyword evidence="3" id="KW-0547">Nucleotide-binding</keyword>
<keyword evidence="16" id="KW-1185">Reference proteome</keyword>
<keyword evidence="8" id="KW-0413">Isomerase</keyword>
<dbReference type="InterPro" id="IPR001650">
    <property type="entry name" value="Helicase_C-like"/>
</dbReference>
<dbReference type="Pfam" id="PF16124">
    <property type="entry name" value="RecQ_Zn_bind"/>
    <property type="match status" value="1"/>
</dbReference>
<dbReference type="CDD" id="cd18018">
    <property type="entry name" value="DEXHc_RecQ4-like"/>
    <property type="match status" value="1"/>
</dbReference>
<evidence type="ECO:0000313" key="15">
    <source>
        <dbReference type="EMBL" id="QPG58191.1"/>
    </source>
</evidence>
<dbReference type="NCBIfam" id="TIGR00614">
    <property type="entry name" value="recQ_fam"/>
    <property type="match status" value="1"/>
</dbReference>
<evidence type="ECO:0000256" key="12">
    <source>
        <dbReference type="ARBA" id="ARBA00044550"/>
    </source>
</evidence>
<keyword evidence="5 15" id="KW-0347">Helicase</keyword>